<protein>
    <recommendedName>
        <fullName evidence="3">Lipoprotein</fullName>
    </recommendedName>
</protein>
<accession>A0A1M4ZWK8</accession>
<proteinExistence type="predicted"/>
<name>A0A1M4ZWK8_9FLAO</name>
<gene>
    <name evidence="1" type="ORF">SAMN05444377_10554</name>
</gene>
<evidence type="ECO:0000313" key="1">
    <source>
        <dbReference type="EMBL" id="SHF22408.1"/>
    </source>
</evidence>
<dbReference type="AlphaFoldDB" id="A0A1M4ZWK8"/>
<reference evidence="1 2" key="1">
    <citation type="submission" date="2016-11" db="EMBL/GenBank/DDBJ databases">
        <authorList>
            <person name="Jaros S."/>
            <person name="Januszkiewicz K."/>
            <person name="Wedrychowicz H."/>
        </authorList>
    </citation>
    <scope>NUCLEOTIDE SEQUENCE [LARGE SCALE GENOMIC DNA]</scope>
    <source>
        <strain evidence="1 2">DSM 25660</strain>
    </source>
</reference>
<sequence length="195" mass="22890">MKFKVFPIFIFIVVIASCSKKNDRIENWPRGYEKENPFHPDTIFEDGSFSFSCQFRVTSKIESVKQKARIYDNKFYLKFLDVNAEEFVFLDFKCKKNELRTITINCNDFTKTYKCILENTVNVDKNINVKIFRIEKLIRLSDFFGGKELDLVVLATEKHGIIGTYLQEGNTIISARGDILKDLIDYNKYNFARLL</sequence>
<dbReference type="EMBL" id="FQVQ01000005">
    <property type="protein sequence ID" value="SHF22408.1"/>
    <property type="molecule type" value="Genomic_DNA"/>
</dbReference>
<dbReference type="RefSeq" id="WP_073362542.1">
    <property type="nucleotide sequence ID" value="NZ_FQVQ01000005.1"/>
</dbReference>
<organism evidence="1 2">
    <name type="scientific">Flavobacterium fontis</name>
    <dbReference type="NCBI Taxonomy" id="1124188"/>
    <lineage>
        <taxon>Bacteria</taxon>
        <taxon>Pseudomonadati</taxon>
        <taxon>Bacteroidota</taxon>
        <taxon>Flavobacteriia</taxon>
        <taxon>Flavobacteriales</taxon>
        <taxon>Flavobacteriaceae</taxon>
        <taxon>Flavobacterium</taxon>
    </lineage>
</organism>
<dbReference type="PROSITE" id="PS51257">
    <property type="entry name" value="PROKAR_LIPOPROTEIN"/>
    <property type="match status" value="1"/>
</dbReference>
<keyword evidence="2" id="KW-1185">Reference proteome</keyword>
<evidence type="ECO:0008006" key="3">
    <source>
        <dbReference type="Google" id="ProtNLM"/>
    </source>
</evidence>
<dbReference type="Proteomes" id="UP000184147">
    <property type="component" value="Unassembled WGS sequence"/>
</dbReference>
<evidence type="ECO:0000313" key="2">
    <source>
        <dbReference type="Proteomes" id="UP000184147"/>
    </source>
</evidence>